<gene>
    <name evidence="1" type="ORF">AQJ46_45890</name>
</gene>
<reference evidence="1 2" key="1">
    <citation type="submission" date="2015-10" db="EMBL/GenBank/DDBJ databases">
        <title>Draft genome sequence of Streptomyces canus DSM 40017, type strain for the species Streptomyces canus.</title>
        <authorList>
            <person name="Ruckert C."/>
            <person name="Winkler A."/>
            <person name="Kalinowski J."/>
            <person name="Kampfer P."/>
            <person name="Glaeser S."/>
        </authorList>
    </citation>
    <scope>NUCLEOTIDE SEQUENCE [LARGE SCALE GENOMIC DNA]</scope>
    <source>
        <strain evidence="1 2">DSM 40017</strain>
    </source>
</reference>
<dbReference type="EMBL" id="LMWU01000068">
    <property type="protein sequence ID" value="KUN57752.1"/>
    <property type="molecule type" value="Genomic_DNA"/>
</dbReference>
<accession>A0A101RLE9</accession>
<comment type="caution">
    <text evidence="1">The sequence shown here is derived from an EMBL/GenBank/DDBJ whole genome shotgun (WGS) entry which is preliminary data.</text>
</comment>
<sequence length="73" mass="7681">MSPLRCAARTHSATAVATTEKVAWAMRATSGSELPSSRAILAAKQAALVPGHRKMPRFKGFAVSILDAPRCSS</sequence>
<evidence type="ECO:0000313" key="2">
    <source>
        <dbReference type="Proteomes" id="UP000053669"/>
    </source>
</evidence>
<protein>
    <submittedName>
        <fullName evidence="1">Uncharacterized protein</fullName>
    </submittedName>
</protein>
<dbReference type="Proteomes" id="UP000053669">
    <property type="component" value="Unassembled WGS sequence"/>
</dbReference>
<dbReference type="AlphaFoldDB" id="A0A101RLE9"/>
<evidence type="ECO:0000313" key="1">
    <source>
        <dbReference type="EMBL" id="KUN57752.1"/>
    </source>
</evidence>
<name>A0A101RLE9_9ACTN</name>
<organism evidence="1 2">
    <name type="scientific">Streptomyces canus</name>
    <dbReference type="NCBI Taxonomy" id="58343"/>
    <lineage>
        <taxon>Bacteria</taxon>
        <taxon>Bacillati</taxon>
        <taxon>Actinomycetota</taxon>
        <taxon>Actinomycetes</taxon>
        <taxon>Kitasatosporales</taxon>
        <taxon>Streptomycetaceae</taxon>
        <taxon>Streptomyces</taxon>
        <taxon>Streptomyces aurantiacus group</taxon>
    </lineage>
</organism>
<proteinExistence type="predicted"/>